<dbReference type="InterPro" id="IPR023210">
    <property type="entry name" value="NADP_OxRdtase_dom"/>
</dbReference>
<dbReference type="InterPro" id="IPR053135">
    <property type="entry name" value="AKR2_Oxidoreductase"/>
</dbReference>
<evidence type="ECO:0000313" key="2">
    <source>
        <dbReference type="EMBL" id="GAI72113.1"/>
    </source>
</evidence>
<feature type="non-terminal residue" evidence="2">
    <location>
        <position position="269"/>
    </location>
</feature>
<dbReference type="InterPro" id="IPR036812">
    <property type="entry name" value="NAD(P)_OxRdtase_dom_sf"/>
</dbReference>
<dbReference type="EMBL" id="BARW01002578">
    <property type="protein sequence ID" value="GAI72113.1"/>
    <property type="molecule type" value="Genomic_DNA"/>
</dbReference>
<sequence length="269" mass="29902">MMRYRKLGRTTVDVGVVGLGAEHLEYVSRDTVISVVNEALDQGVNYIDLFMASPGVRDNFGVVLKNKRHSVMIAGHLGSAFKNGQYYRTRDSAVCEKFFNDLLTRLQTDYIDVLMLHYVDEPDDYRTIFSSGGLLELAIRLQKEGKTRFVGMSTHRVPTALKVVNSGQIDVLMFPVNPAFDMLPGDMQFEAFRQDDSYNQSDIAEDKSVLERRELYHACAIQDAGVVAMKPYAGGLLFAKENPSSIVLTPVQCINYALSQPAVCTVVAG</sequence>
<dbReference type="PANTHER" id="PTHR43312">
    <property type="entry name" value="D-THREO-ALDOSE 1-DEHYDROGENASE"/>
    <property type="match status" value="1"/>
</dbReference>
<accession>X1QV35</accession>
<dbReference type="AlphaFoldDB" id="X1QV35"/>
<feature type="domain" description="NADP-dependent oxidoreductase" evidence="1">
    <location>
        <begin position="17"/>
        <end position="244"/>
    </location>
</feature>
<protein>
    <recommendedName>
        <fullName evidence="1">NADP-dependent oxidoreductase domain-containing protein</fullName>
    </recommendedName>
</protein>
<dbReference type="PANTHER" id="PTHR43312:SF1">
    <property type="entry name" value="NADP-DEPENDENT OXIDOREDUCTASE DOMAIN-CONTAINING PROTEIN"/>
    <property type="match status" value="1"/>
</dbReference>
<name>X1QV35_9ZZZZ</name>
<dbReference type="CDD" id="cd19100">
    <property type="entry name" value="AKR_unchar"/>
    <property type="match status" value="1"/>
</dbReference>
<dbReference type="Gene3D" id="3.20.20.100">
    <property type="entry name" value="NADP-dependent oxidoreductase domain"/>
    <property type="match status" value="1"/>
</dbReference>
<gene>
    <name evidence="2" type="ORF">S12H4_07101</name>
</gene>
<proteinExistence type="predicted"/>
<comment type="caution">
    <text evidence="2">The sequence shown here is derived from an EMBL/GenBank/DDBJ whole genome shotgun (WGS) entry which is preliminary data.</text>
</comment>
<evidence type="ECO:0000259" key="1">
    <source>
        <dbReference type="Pfam" id="PF00248"/>
    </source>
</evidence>
<dbReference type="SUPFAM" id="SSF51430">
    <property type="entry name" value="NAD(P)-linked oxidoreductase"/>
    <property type="match status" value="1"/>
</dbReference>
<reference evidence="2" key="1">
    <citation type="journal article" date="2014" name="Front. Microbiol.">
        <title>High frequency of phylogenetically diverse reductive dehalogenase-homologous genes in deep subseafloor sedimentary metagenomes.</title>
        <authorList>
            <person name="Kawai M."/>
            <person name="Futagami T."/>
            <person name="Toyoda A."/>
            <person name="Takaki Y."/>
            <person name="Nishi S."/>
            <person name="Hori S."/>
            <person name="Arai W."/>
            <person name="Tsubouchi T."/>
            <person name="Morono Y."/>
            <person name="Uchiyama I."/>
            <person name="Ito T."/>
            <person name="Fujiyama A."/>
            <person name="Inagaki F."/>
            <person name="Takami H."/>
        </authorList>
    </citation>
    <scope>NUCLEOTIDE SEQUENCE</scope>
    <source>
        <strain evidence="2">Expedition CK06-06</strain>
    </source>
</reference>
<dbReference type="Pfam" id="PF00248">
    <property type="entry name" value="Aldo_ket_red"/>
    <property type="match status" value="1"/>
</dbReference>
<organism evidence="2">
    <name type="scientific">marine sediment metagenome</name>
    <dbReference type="NCBI Taxonomy" id="412755"/>
    <lineage>
        <taxon>unclassified sequences</taxon>
        <taxon>metagenomes</taxon>
        <taxon>ecological metagenomes</taxon>
    </lineage>
</organism>